<dbReference type="NCBIfam" id="TIGR01484">
    <property type="entry name" value="HAD-SF-IIB"/>
    <property type="match status" value="1"/>
</dbReference>
<evidence type="ECO:0000256" key="1">
    <source>
        <dbReference type="SAM" id="MobiDB-lite"/>
    </source>
</evidence>
<accession>A0A6N9H913</accession>
<dbReference type="Pfam" id="PF08282">
    <property type="entry name" value="Hydrolase_3"/>
    <property type="match status" value="1"/>
</dbReference>
<name>A0A6N9H913_9MICO</name>
<proteinExistence type="predicted"/>
<dbReference type="Gene3D" id="3.30.1240.10">
    <property type="match status" value="1"/>
</dbReference>
<feature type="region of interest" description="Disordered" evidence="1">
    <location>
        <begin position="1"/>
        <end position="23"/>
    </location>
</feature>
<evidence type="ECO:0000313" key="3">
    <source>
        <dbReference type="Proteomes" id="UP000469215"/>
    </source>
</evidence>
<dbReference type="PANTHER" id="PTHR10000:SF8">
    <property type="entry name" value="HAD SUPERFAMILY HYDROLASE-LIKE, TYPE 3"/>
    <property type="match status" value="1"/>
</dbReference>
<dbReference type="PANTHER" id="PTHR10000">
    <property type="entry name" value="PHOSPHOSERINE PHOSPHATASE"/>
    <property type="match status" value="1"/>
</dbReference>
<dbReference type="InterPro" id="IPR036412">
    <property type="entry name" value="HAD-like_sf"/>
</dbReference>
<protein>
    <submittedName>
        <fullName evidence="2">HAD-IIB family hydrolase</fullName>
    </submittedName>
</protein>
<dbReference type="GO" id="GO:0016791">
    <property type="term" value="F:phosphatase activity"/>
    <property type="evidence" value="ECO:0007669"/>
    <property type="project" value="TreeGrafter"/>
</dbReference>
<evidence type="ECO:0000313" key="2">
    <source>
        <dbReference type="EMBL" id="MYM20321.1"/>
    </source>
</evidence>
<sequence length="299" mass="31260">MSGALGAARSAQPPPARSGLARTWPDAGRLGRVRVIATDIDGTLLRTGSPIAERTARALDACAAAGIIVIPVTGRPIRWMAPISEQVPHLPLTICSNGAVVYDLQARRVVHAELVEEASLADFALRRSQLIPRARLGFETLDGLLVEPDFAAQLPAGARRVELGDWRTAQAAGVVKVLVRLEGQMDSDALLHQVEPLARGCMHATHSNPANGLVELAPAGVTKAGALARFCAERGIGAHEVAAFGDMPNDLEMLAWAGSGFAVEGGHPRVLAACEHRSPALDEGGIGPVIEAILAARPA</sequence>
<dbReference type="RefSeq" id="WP_160953740.1">
    <property type="nucleotide sequence ID" value="NZ_WWEQ01000046.1"/>
</dbReference>
<dbReference type="GO" id="GO:0005829">
    <property type="term" value="C:cytosol"/>
    <property type="evidence" value="ECO:0007669"/>
    <property type="project" value="TreeGrafter"/>
</dbReference>
<dbReference type="Proteomes" id="UP000469215">
    <property type="component" value="Unassembled WGS sequence"/>
</dbReference>
<dbReference type="SUPFAM" id="SSF56784">
    <property type="entry name" value="HAD-like"/>
    <property type="match status" value="1"/>
</dbReference>
<organism evidence="2 3">
    <name type="scientific">Brevibacterium rongguiense</name>
    <dbReference type="NCBI Taxonomy" id="2695267"/>
    <lineage>
        <taxon>Bacteria</taxon>
        <taxon>Bacillati</taxon>
        <taxon>Actinomycetota</taxon>
        <taxon>Actinomycetes</taxon>
        <taxon>Micrococcales</taxon>
        <taxon>Brevibacteriaceae</taxon>
        <taxon>Brevibacterium</taxon>
    </lineage>
</organism>
<dbReference type="InterPro" id="IPR023214">
    <property type="entry name" value="HAD_sf"/>
</dbReference>
<keyword evidence="2" id="KW-0378">Hydrolase</keyword>
<dbReference type="EMBL" id="WWEQ01000046">
    <property type="protein sequence ID" value="MYM20321.1"/>
    <property type="molecule type" value="Genomic_DNA"/>
</dbReference>
<dbReference type="Gene3D" id="3.40.50.1000">
    <property type="entry name" value="HAD superfamily/HAD-like"/>
    <property type="match status" value="1"/>
</dbReference>
<dbReference type="AlphaFoldDB" id="A0A6N9H913"/>
<reference evidence="2 3" key="1">
    <citation type="submission" date="2020-01" db="EMBL/GenBank/DDBJ databases">
        <authorList>
            <person name="Deng T."/>
        </authorList>
    </citation>
    <scope>NUCLEOTIDE SEQUENCE [LARGE SCALE GENOMIC DNA]</scope>
    <source>
        <strain evidence="2 3">5221</strain>
    </source>
</reference>
<gene>
    <name evidence="2" type="ORF">GSY69_10180</name>
</gene>
<dbReference type="InterPro" id="IPR006379">
    <property type="entry name" value="HAD-SF_hydro_IIB"/>
</dbReference>
<dbReference type="GO" id="GO:0000287">
    <property type="term" value="F:magnesium ion binding"/>
    <property type="evidence" value="ECO:0007669"/>
    <property type="project" value="TreeGrafter"/>
</dbReference>
<keyword evidence="3" id="KW-1185">Reference proteome</keyword>
<comment type="caution">
    <text evidence="2">The sequence shown here is derived from an EMBL/GenBank/DDBJ whole genome shotgun (WGS) entry which is preliminary data.</text>
</comment>